<feature type="active site" description="Proton donor" evidence="7">
    <location>
        <position position="89"/>
    </location>
</feature>
<feature type="binding site" evidence="7">
    <location>
        <position position="23"/>
    </location>
    <ligand>
        <name>5-amino-6-(D-ribitylamino)uracil</name>
        <dbReference type="ChEBI" id="CHEBI:15934"/>
    </ligand>
</feature>
<dbReference type="GO" id="GO:0000906">
    <property type="term" value="F:6,7-dimethyl-8-ribityllumazine synthase activity"/>
    <property type="evidence" value="ECO:0007669"/>
    <property type="project" value="UniProtKB-EC"/>
</dbReference>
<comment type="caution">
    <text evidence="8">The sequence shown here is derived from an EMBL/GenBank/DDBJ whole genome shotgun (WGS) entry which is preliminary data.</text>
</comment>
<dbReference type="SUPFAM" id="SSF52121">
    <property type="entry name" value="Lumazine synthase"/>
    <property type="match status" value="1"/>
</dbReference>
<dbReference type="PANTHER" id="PTHR21058:SF0">
    <property type="entry name" value="6,7-DIMETHYL-8-RIBITYLLUMAZINE SYNTHASE"/>
    <property type="match status" value="1"/>
</dbReference>
<evidence type="ECO:0000313" key="9">
    <source>
        <dbReference type="Proteomes" id="UP001290455"/>
    </source>
</evidence>
<dbReference type="CDD" id="cd09209">
    <property type="entry name" value="Lumazine_synthase-I"/>
    <property type="match status" value="1"/>
</dbReference>
<comment type="catalytic activity">
    <reaction evidence="6 7">
        <text>(2S)-2-hydroxy-3-oxobutyl phosphate + 5-amino-6-(D-ribitylamino)uracil = 6,7-dimethyl-8-(1-D-ribityl)lumazine + phosphate + 2 H2O + H(+)</text>
        <dbReference type="Rhea" id="RHEA:26152"/>
        <dbReference type="ChEBI" id="CHEBI:15377"/>
        <dbReference type="ChEBI" id="CHEBI:15378"/>
        <dbReference type="ChEBI" id="CHEBI:15934"/>
        <dbReference type="ChEBI" id="CHEBI:43474"/>
        <dbReference type="ChEBI" id="CHEBI:58201"/>
        <dbReference type="ChEBI" id="CHEBI:58830"/>
        <dbReference type="EC" id="2.5.1.78"/>
    </reaction>
</comment>
<keyword evidence="5 7" id="KW-0808">Transferase</keyword>
<dbReference type="InterPro" id="IPR034964">
    <property type="entry name" value="LS"/>
</dbReference>
<feature type="binding site" evidence="7">
    <location>
        <begin position="57"/>
        <end position="59"/>
    </location>
    <ligand>
        <name>5-amino-6-(D-ribitylamino)uracil</name>
        <dbReference type="ChEBI" id="CHEBI:15934"/>
    </ligand>
</feature>
<keyword evidence="4 7" id="KW-0686">Riboflavin biosynthesis</keyword>
<evidence type="ECO:0000256" key="1">
    <source>
        <dbReference type="ARBA" id="ARBA00004917"/>
    </source>
</evidence>
<proteinExistence type="inferred from homology"/>
<comment type="subunit">
    <text evidence="7">Forms an icosahedral capsid composed of 60 subunits, arranged as a dodecamer of pentamers.</text>
</comment>
<feature type="binding site" evidence="7">
    <location>
        <begin position="81"/>
        <end position="83"/>
    </location>
    <ligand>
        <name>5-amino-6-(D-ribitylamino)uracil</name>
        <dbReference type="ChEBI" id="CHEBI:15934"/>
    </ligand>
</feature>
<evidence type="ECO:0000256" key="7">
    <source>
        <dbReference type="HAMAP-Rule" id="MF_00178"/>
    </source>
</evidence>
<organism evidence="8 9">
    <name type="scientific">Robertmurraya mangrovi</name>
    <dbReference type="NCBI Taxonomy" id="3098077"/>
    <lineage>
        <taxon>Bacteria</taxon>
        <taxon>Bacillati</taxon>
        <taxon>Bacillota</taxon>
        <taxon>Bacilli</taxon>
        <taxon>Bacillales</taxon>
        <taxon>Bacillaceae</taxon>
        <taxon>Robertmurraya</taxon>
    </lineage>
</organism>
<dbReference type="InterPro" id="IPR036467">
    <property type="entry name" value="LS/RS_sf"/>
</dbReference>
<evidence type="ECO:0000256" key="6">
    <source>
        <dbReference type="ARBA" id="ARBA00048785"/>
    </source>
</evidence>
<evidence type="ECO:0000256" key="4">
    <source>
        <dbReference type="ARBA" id="ARBA00022619"/>
    </source>
</evidence>
<comment type="pathway">
    <text evidence="1 7">Cofactor biosynthesis; riboflavin biosynthesis; riboflavin from 2-hydroxy-3-oxobutyl phosphate and 5-amino-6-(D-ribitylamino)uracil: step 1/2.</text>
</comment>
<accession>A0ABU5J371</accession>
<dbReference type="Pfam" id="PF00885">
    <property type="entry name" value="DMRL_synthase"/>
    <property type="match status" value="1"/>
</dbReference>
<evidence type="ECO:0000256" key="3">
    <source>
        <dbReference type="ARBA" id="ARBA00012664"/>
    </source>
</evidence>
<dbReference type="InterPro" id="IPR002180">
    <property type="entry name" value="LS/RS"/>
</dbReference>
<protein>
    <recommendedName>
        <fullName evidence="3 7">6,7-dimethyl-8-ribityllumazine synthase</fullName>
        <shortName evidence="7">DMRL synthase</shortName>
        <shortName evidence="7">LS</shortName>
        <shortName evidence="7">Lumazine synthase</shortName>
        <ecNumber evidence="3 7">2.5.1.78</ecNumber>
    </recommendedName>
</protein>
<comment type="similarity">
    <text evidence="2 7">Belongs to the DMRL synthase family.</text>
</comment>
<dbReference type="EMBL" id="JAXOFX010000016">
    <property type="protein sequence ID" value="MDZ5473807.1"/>
    <property type="molecule type" value="Genomic_DNA"/>
</dbReference>
<keyword evidence="9" id="KW-1185">Reference proteome</keyword>
<evidence type="ECO:0000256" key="2">
    <source>
        <dbReference type="ARBA" id="ARBA00007424"/>
    </source>
</evidence>
<dbReference type="EC" id="2.5.1.78" evidence="3 7"/>
<dbReference type="NCBIfam" id="TIGR00114">
    <property type="entry name" value="lumazine-synth"/>
    <property type="match status" value="1"/>
</dbReference>
<sequence>MKKIIEGHLVGTGLKVAIVVARFNEFITSKLLSGAEDALKRHGVNDEDVTVMWVPGAFEIPLAAKKLAEKGEYDAVITLGTVIRGATPHFDFVSNEVAKGVAGTAMQTGVPVIFGVLTTDSIEQAIERAGTKAGNKGWEAAVGAIEMGNLYRQLG</sequence>
<evidence type="ECO:0000313" key="8">
    <source>
        <dbReference type="EMBL" id="MDZ5473807.1"/>
    </source>
</evidence>
<name>A0ABU5J371_9BACI</name>
<feature type="binding site" evidence="7">
    <location>
        <begin position="86"/>
        <end position="87"/>
    </location>
    <ligand>
        <name>(2S)-2-hydroxy-3-oxobutyl phosphate</name>
        <dbReference type="ChEBI" id="CHEBI:58830"/>
    </ligand>
</feature>
<reference evidence="8 9" key="1">
    <citation type="submission" date="2023-11" db="EMBL/GenBank/DDBJ databases">
        <title>Bacillus jintuensis, isolated from a mudflat on the Beibu Gulf coast.</title>
        <authorList>
            <person name="Li M."/>
        </authorList>
    </citation>
    <scope>NUCLEOTIDE SEQUENCE [LARGE SCALE GENOMIC DNA]</scope>
    <source>
        <strain evidence="8 9">31A1R</strain>
    </source>
</reference>
<dbReference type="RefSeq" id="WP_322448096.1">
    <property type="nucleotide sequence ID" value="NZ_JAXOFX010000016.1"/>
</dbReference>
<dbReference type="NCBIfam" id="NF000812">
    <property type="entry name" value="PRK00061.1-4"/>
    <property type="match status" value="1"/>
</dbReference>
<feature type="binding site" evidence="7">
    <location>
        <position position="114"/>
    </location>
    <ligand>
        <name>5-amino-6-(D-ribitylamino)uracil</name>
        <dbReference type="ChEBI" id="CHEBI:15934"/>
    </ligand>
</feature>
<dbReference type="PANTHER" id="PTHR21058">
    <property type="entry name" value="6,7-DIMETHYL-8-RIBITYLLUMAZINE SYNTHASE DMRL SYNTHASE LUMAZINE SYNTHASE"/>
    <property type="match status" value="1"/>
</dbReference>
<feature type="binding site" evidence="7">
    <location>
        <position position="128"/>
    </location>
    <ligand>
        <name>(2S)-2-hydroxy-3-oxobutyl phosphate</name>
        <dbReference type="ChEBI" id="CHEBI:58830"/>
    </ligand>
</feature>
<dbReference type="Proteomes" id="UP001290455">
    <property type="component" value="Unassembled WGS sequence"/>
</dbReference>
<evidence type="ECO:0000256" key="5">
    <source>
        <dbReference type="ARBA" id="ARBA00022679"/>
    </source>
</evidence>
<dbReference type="HAMAP" id="MF_00178">
    <property type="entry name" value="Lumazine_synth"/>
    <property type="match status" value="1"/>
</dbReference>
<gene>
    <name evidence="8" type="primary">ribE</name>
    <name evidence="7" type="synonym">ribH</name>
    <name evidence="8" type="ORF">SM124_18980</name>
</gene>
<comment type="function">
    <text evidence="7">Catalyzes the formation of 6,7-dimethyl-8-ribityllumazine by condensation of 5-amino-6-(D-ribitylamino)uracil with 3,4-dihydroxy-2-butanone 4-phosphate. This is the penultimate step in the biosynthesis of riboflavin.</text>
</comment>
<dbReference type="Gene3D" id="3.40.50.960">
    <property type="entry name" value="Lumazine/riboflavin synthase"/>
    <property type="match status" value="1"/>
</dbReference>